<evidence type="ECO:0000313" key="2">
    <source>
        <dbReference type="Proteomes" id="UP001233999"/>
    </source>
</evidence>
<dbReference type="AlphaFoldDB" id="A0AAD7Z2K0"/>
<feature type="non-terminal residue" evidence="1">
    <location>
        <position position="1"/>
    </location>
</feature>
<sequence>REKSAAFMNDVCGTNLHALTHIGDRVEEIIVHSNKLTAVSSMIAAWETSCTQHPS</sequence>
<comment type="caution">
    <text evidence="1">The sequence shown here is derived from an EMBL/GenBank/DDBJ whole genome shotgun (WGS) entry which is preliminary data.</text>
</comment>
<dbReference type="Proteomes" id="UP001233999">
    <property type="component" value="Unassembled WGS sequence"/>
</dbReference>
<evidence type="ECO:0000313" key="1">
    <source>
        <dbReference type="EMBL" id="KAJ9573575.1"/>
    </source>
</evidence>
<organism evidence="1 2">
    <name type="scientific">Diploptera punctata</name>
    <name type="common">Pacific beetle cockroach</name>
    <dbReference type="NCBI Taxonomy" id="6984"/>
    <lineage>
        <taxon>Eukaryota</taxon>
        <taxon>Metazoa</taxon>
        <taxon>Ecdysozoa</taxon>
        <taxon>Arthropoda</taxon>
        <taxon>Hexapoda</taxon>
        <taxon>Insecta</taxon>
        <taxon>Pterygota</taxon>
        <taxon>Neoptera</taxon>
        <taxon>Polyneoptera</taxon>
        <taxon>Dictyoptera</taxon>
        <taxon>Blattodea</taxon>
        <taxon>Blaberoidea</taxon>
        <taxon>Blaberidae</taxon>
        <taxon>Diplopterinae</taxon>
        <taxon>Diploptera</taxon>
    </lineage>
</organism>
<proteinExistence type="predicted"/>
<dbReference type="EMBL" id="JASPKZ010010695">
    <property type="protein sequence ID" value="KAJ9573575.1"/>
    <property type="molecule type" value="Genomic_DNA"/>
</dbReference>
<keyword evidence="2" id="KW-1185">Reference proteome</keyword>
<feature type="non-terminal residue" evidence="1">
    <location>
        <position position="55"/>
    </location>
</feature>
<reference evidence="1" key="2">
    <citation type="submission" date="2023-05" db="EMBL/GenBank/DDBJ databases">
        <authorList>
            <person name="Fouks B."/>
        </authorList>
    </citation>
    <scope>NUCLEOTIDE SEQUENCE</scope>
    <source>
        <strain evidence="1">Stay&amp;Tobe</strain>
        <tissue evidence="1">Testes</tissue>
    </source>
</reference>
<reference evidence="1" key="1">
    <citation type="journal article" date="2023" name="IScience">
        <title>Live-bearing cockroach genome reveals convergent evolutionary mechanisms linked to viviparity in insects and beyond.</title>
        <authorList>
            <person name="Fouks B."/>
            <person name="Harrison M.C."/>
            <person name="Mikhailova A.A."/>
            <person name="Marchal E."/>
            <person name="English S."/>
            <person name="Carruthers M."/>
            <person name="Jennings E.C."/>
            <person name="Chiamaka E.L."/>
            <person name="Frigard R.A."/>
            <person name="Pippel M."/>
            <person name="Attardo G.M."/>
            <person name="Benoit J.B."/>
            <person name="Bornberg-Bauer E."/>
            <person name="Tobe S.S."/>
        </authorList>
    </citation>
    <scope>NUCLEOTIDE SEQUENCE</scope>
    <source>
        <strain evidence="1">Stay&amp;Tobe</strain>
    </source>
</reference>
<gene>
    <name evidence="1" type="ORF">L9F63_009060</name>
</gene>
<accession>A0AAD7Z2K0</accession>
<name>A0AAD7Z2K0_DIPPU</name>
<protein>
    <submittedName>
        <fullName evidence="1">Uncharacterized protein</fullName>
    </submittedName>
</protein>